<keyword evidence="1" id="KW-0863">Zinc-finger</keyword>
<name>A0A0A2K984_PENIT</name>
<proteinExistence type="predicted"/>
<dbReference type="InterPro" id="IPR051826">
    <property type="entry name" value="E3_ubiquitin-ligase_domain"/>
</dbReference>
<dbReference type="SMART" id="SM00184">
    <property type="entry name" value="RING"/>
    <property type="match status" value="1"/>
</dbReference>
<reference evidence="4 5" key="1">
    <citation type="journal article" date="2015" name="Mol. Plant Microbe Interact.">
        <title>Genome, transcriptome, and functional analyses of Penicillium expansum provide new insights into secondary metabolism and pathogenicity.</title>
        <authorList>
            <person name="Ballester A.R."/>
            <person name="Marcet-Houben M."/>
            <person name="Levin E."/>
            <person name="Sela N."/>
            <person name="Selma-Lazaro C."/>
            <person name="Carmona L."/>
            <person name="Wisniewski M."/>
            <person name="Droby S."/>
            <person name="Gonzalez-Candelas L."/>
            <person name="Gabaldon T."/>
        </authorList>
    </citation>
    <scope>NUCLEOTIDE SEQUENCE [LARGE SCALE GENOMIC DNA]</scope>
    <source>
        <strain evidence="4 5">PHI-1</strain>
    </source>
</reference>
<accession>A0A0A2K984</accession>
<evidence type="ECO:0000256" key="1">
    <source>
        <dbReference type="PROSITE-ProRule" id="PRU00175"/>
    </source>
</evidence>
<dbReference type="InterPro" id="IPR001841">
    <property type="entry name" value="Znf_RING"/>
</dbReference>
<keyword evidence="1" id="KW-0862">Zinc</keyword>
<dbReference type="EMBL" id="JQGA01001586">
    <property type="protein sequence ID" value="KGO64364.1"/>
    <property type="molecule type" value="Genomic_DNA"/>
</dbReference>
<evidence type="ECO:0000259" key="3">
    <source>
        <dbReference type="PROSITE" id="PS50089"/>
    </source>
</evidence>
<dbReference type="GO" id="GO:0061630">
    <property type="term" value="F:ubiquitin protein ligase activity"/>
    <property type="evidence" value="ECO:0007669"/>
    <property type="project" value="TreeGrafter"/>
</dbReference>
<dbReference type="SUPFAM" id="SSF57850">
    <property type="entry name" value="RING/U-box"/>
    <property type="match status" value="1"/>
</dbReference>
<feature type="region of interest" description="Disordered" evidence="2">
    <location>
        <begin position="1"/>
        <end position="31"/>
    </location>
</feature>
<comment type="caution">
    <text evidence="4">The sequence shown here is derived from an EMBL/GenBank/DDBJ whole genome shotgun (WGS) entry which is preliminary data.</text>
</comment>
<feature type="domain" description="RING-type" evidence="3">
    <location>
        <begin position="95"/>
        <end position="137"/>
    </location>
</feature>
<dbReference type="GO" id="GO:0005737">
    <property type="term" value="C:cytoplasm"/>
    <property type="evidence" value="ECO:0007669"/>
    <property type="project" value="TreeGrafter"/>
</dbReference>
<dbReference type="Gene3D" id="3.30.40.10">
    <property type="entry name" value="Zinc/RING finger domain, C3HC4 (zinc finger)"/>
    <property type="match status" value="1"/>
</dbReference>
<dbReference type="PANTHER" id="PTHR22765:SF434">
    <property type="entry name" value="GB|AAD18119.1-RELATED"/>
    <property type="match status" value="1"/>
</dbReference>
<feature type="compositionally biased region" description="Polar residues" evidence="2">
    <location>
        <begin position="1"/>
        <end position="28"/>
    </location>
</feature>
<organism evidence="4 5">
    <name type="scientific">Penicillium italicum</name>
    <name type="common">Blue mold</name>
    <dbReference type="NCBI Taxonomy" id="40296"/>
    <lineage>
        <taxon>Eukaryota</taxon>
        <taxon>Fungi</taxon>
        <taxon>Dikarya</taxon>
        <taxon>Ascomycota</taxon>
        <taxon>Pezizomycotina</taxon>
        <taxon>Eurotiomycetes</taxon>
        <taxon>Eurotiomycetidae</taxon>
        <taxon>Eurotiales</taxon>
        <taxon>Aspergillaceae</taxon>
        <taxon>Penicillium</taxon>
    </lineage>
</organism>
<dbReference type="AlphaFoldDB" id="A0A0A2K984"/>
<dbReference type="OrthoDB" id="8062037at2759"/>
<protein>
    <submittedName>
        <fullName evidence="4">Zinc finger, RING-type</fullName>
    </submittedName>
</protein>
<dbReference type="InterPro" id="IPR013083">
    <property type="entry name" value="Znf_RING/FYVE/PHD"/>
</dbReference>
<dbReference type="GO" id="GO:0006511">
    <property type="term" value="P:ubiquitin-dependent protein catabolic process"/>
    <property type="evidence" value="ECO:0007669"/>
    <property type="project" value="TreeGrafter"/>
</dbReference>
<evidence type="ECO:0000313" key="5">
    <source>
        <dbReference type="Proteomes" id="UP000030104"/>
    </source>
</evidence>
<dbReference type="GO" id="GO:0008270">
    <property type="term" value="F:zinc ion binding"/>
    <property type="evidence" value="ECO:0007669"/>
    <property type="project" value="UniProtKB-KW"/>
</dbReference>
<dbReference type="Pfam" id="PF13639">
    <property type="entry name" value="zf-RING_2"/>
    <property type="match status" value="1"/>
</dbReference>
<dbReference type="PROSITE" id="PS50089">
    <property type="entry name" value="ZF_RING_2"/>
    <property type="match status" value="1"/>
</dbReference>
<dbReference type="Proteomes" id="UP000030104">
    <property type="component" value="Unassembled WGS sequence"/>
</dbReference>
<evidence type="ECO:0000313" key="4">
    <source>
        <dbReference type="EMBL" id="KGO64364.1"/>
    </source>
</evidence>
<dbReference type="STRING" id="40296.A0A0A2K984"/>
<dbReference type="HOGENOM" id="CLU_1768732_0_0_1"/>
<sequence>MSSSQTATEAQKNLSDPNLSALLPQSPTEDPVHLSKLNAGAEAHCQVKISEEVLSQDRHFESSLTSKALEISCQTTQSALSPVWPVGITVSGDACAICLDTMEDEIKVRGLPCDHAFHVNCVDKWLLWRRACCPVCRFACKITPKVT</sequence>
<dbReference type="PhylomeDB" id="A0A0A2K984"/>
<keyword evidence="5" id="KW-1185">Reference proteome</keyword>
<gene>
    <name evidence="4" type="ORF">PITC_022630</name>
</gene>
<keyword evidence="1" id="KW-0479">Metal-binding</keyword>
<evidence type="ECO:0000256" key="2">
    <source>
        <dbReference type="SAM" id="MobiDB-lite"/>
    </source>
</evidence>
<dbReference type="PANTHER" id="PTHR22765">
    <property type="entry name" value="RING FINGER AND PROTEASE ASSOCIATED DOMAIN-CONTAINING"/>
    <property type="match status" value="1"/>
</dbReference>